<dbReference type="PATRIC" id="fig|517011.3.peg.1722"/>
<protein>
    <submittedName>
        <fullName evidence="2">AP endonuclease</fullName>
    </submittedName>
</protein>
<dbReference type="SUPFAM" id="SSF51658">
    <property type="entry name" value="Xylose isomerase-like"/>
    <property type="match status" value="1"/>
</dbReference>
<evidence type="ECO:0000313" key="3">
    <source>
        <dbReference type="Proteomes" id="UP000051386"/>
    </source>
</evidence>
<keyword evidence="2" id="KW-0540">Nuclease</keyword>
<feature type="domain" description="Xylose isomerase-like TIM barrel" evidence="1">
    <location>
        <begin position="43"/>
        <end position="273"/>
    </location>
</feature>
<dbReference type="PANTHER" id="PTHR12110">
    <property type="entry name" value="HYDROXYPYRUVATE ISOMERASE"/>
    <property type="match status" value="1"/>
</dbReference>
<dbReference type="InterPro" id="IPR050312">
    <property type="entry name" value="IolE/XylAMocC-like"/>
</dbReference>
<evidence type="ECO:0000313" key="2">
    <source>
        <dbReference type="EMBL" id="KRG73512.1"/>
    </source>
</evidence>
<accession>A0A0R0D8F5</accession>
<evidence type="ECO:0000259" key="1">
    <source>
        <dbReference type="Pfam" id="PF01261"/>
    </source>
</evidence>
<comment type="caution">
    <text evidence="2">The sequence shown here is derived from an EMBL/GenBank/DDBJ whole genome shotgun (WGS) entry which is preliminary data.</text>
</comment>
<dbReference type="InterPro" id="IPR036237">
    <property type="entry name" value="Xyl_isomerase-like_sf"/>
</dbReference>
<dbReference type="Pfam" id="PF01261">
    <property type="entry name" value="AP_endonuc_2"/>
    <property type="match status" value="1"/>
</dbReference>
<keyword evidence="2" id="KW-0255">Endonuclease</keyword>
<reference evidence="2 3" key="1">
    <citation type="submission" date="2015-05" db="EMBL/GenBank/DDBJ databases">
        <title>Genome sequencing and analysis of members of genus Stenotrophomonas.</title>
        <authorList>
            <person name="Patil P.P."/>
            <person name="Midha S."/>
            <person name="Patil P.B."/>
        </authorList>
    </citation>
    <scope>NUCLEOTIDE SEQUENCE [LARGE SCALE GENOMIC DNA]</scope>
    <source>
        <strain evidence="2 3">DSM 21508</strain>
    </source>
</reference>
<dbReference type="Gene3D" id="3.20.20.150">
    <property type="entry name" value="Divalent-metal-dependent TIM barrel enzymes"/>
    <property type="match status" value="1"/>
</dbReference>
<proteinExistence type="predicted"/>
<sequence length="296" mass="31974">MGSPVSDYAASPSSSATSWPDFMAAAAQQDYLDAESGLTRALQQGYSYWYVDGSLHGERPEDFPRERTDALLELMQQTGMRPIYHGNFKSPLGSDVPALATAALHYACREVDVCSRLGGAPLIVHGGGVVEPRLVAEVRQAGLHQLITNLRALVAYAAPRGVQVWLENLCNYTRFHPFYYICTTADEIATVLEQVPGLHLFLDVSHAYVNGGDPVAMFRQFHNRIIGMSFSDNHQDRDAHLPLGAGSLPFDALVAAIIEAGWRGMVGFETRGGTLAGSVQQLSGLAALRGNRGDAG</sequence>
<name>A0A0R0D8F5_9GAMM</name>
<dbReference type="AlphaFoldDB" id="A0A0R0D8F5"/>
<dbReference type="InterPro" id="IPR013022">
    <property type="entry name" value="Xyl_isomerase-like_TIM-brl"/>
</dbReference>
<dbReference type="GO" id="GO:0004519">
    <property type="term" value="F:endonuclease activity"/>
    <property type="evidence" value="ECO:0007669"/>
    <property type="project" value="UniProtKB-KW"/>
</dbReference>
<keyword evidence="2" id="KW-0378">Hydrolase</keyword>
<dbReference type="Proteomes" id="UP000051386">
    <property type="component" value="Unassembled WGS sequence"/>
</dbReference>
<dbReference type="EMBL" id="LDJK01000043">
    <property type="protein sequence ID" value="KRG73512.1"/>
    <property type="molecule type" value="Genomic_DNA"/>
</dbReference>
<gene>
    <name evidence="2" type="ORF">ABB28_10065</name>
</gene>
<organism evidence="2 3">
    <name type="scientific">Stenotrophomonas chelatiphaga</name>
    <dbReference type="NCBI Taxonomy" id="517011"/>
    <lineage>
        <taxon>Bacteria</taxon>
        <taxon>Pseudomonadati</taxon>
        <taxon>Pseudomonadota</taxon>
        <taxon>Gammaproteobacteria</taxon>
        <taxon>Lysobacterales</taxon>
        <taxon>Lysobacteraceae</taxon>
        <taxon>Stenotrophomonas</taxon>
    </lineage>
</organism>
<keyword evidence="3" id="KW-1185">Reference proteome</keyword>
<dbReference type="PANTHER" id="PTHR12110:SF21">
    <property type="entry name" value="XYLOSE ISOMERASE-LIKE TIM BARREL DOMAIN-CONTAINING PROTEIN"/>
    <property type="match status" value="1"/>
</dbReference>